<protein>
    <submittedName>
        <fullName evidence="8">DMT family transporter</fullName>
    </submittedName>
</protein>
<evidence type="ECO:0000256" key="6">
    <source>
        <dbReference type="SAM" id="Phobius"/>
    </source>
</evidence>
<evidence type="ECO:0000256" key="1">
    <source>
        <dbReference type="ARBA" id="ARBA00004651"/>
    </source>
</evidence>
<dbReference type="InterPro" id="IPR037185">
    <property type="entry name" value="EmrE-like"/>
</dbReference>
<reference evidence="8 9" key="2">
    <citation type="submission" date="2019-09" db="EMBL/GenBank/DDBJ databases">
        <title>Mesorhizobium sp. MaA-C15 isolated from Microcystis aeruginosa.</title>
        <authorList>
            <person name="Jeong S.E."/>
            <person name="Jin H.M."/>
            <person name="Jeon C.O."/>
        </authorList>
    </citation>
    <scope>NUCLEOTIDE SEQUENCE [LARGE SCALE GENOMIC DNA]</scope>
    <source>
        <strain evidence="8 9">MaA-C15</strain>
    </source>
</reference>
<reference evidence="8 9" key="1">
    <citation type="submission" date="2019-08" db="EMBL/GenBank/DDBJ databases">
        <authorList>
            <person name="Seo Y.L."/>
        </authorList>
    </citation>
    <scope>NUCLEOTIDE SEQUENCE [LARGE SCALE GENOMIC DNA]</scope>
    <source>
        <strain evidence="8 9">MaA-C15</strain>
    </source>
</reference>
<proteinExistence type="predicted"/>
<comment type="subcellular location">
    <subcellularLocation>
        <location evidence="1">Cell membrane</location>
        <topology evidence="1">Multi-pass membrane protein</topology>
    </subcellularLocation>
</comment>
<keyword evidence="9" id="KW-1185">Reference proteome</keyword>
<gene>
    <name evidence="8" type="ORF">FY036_02795</name>
</gene>
<feature type="transmembrane region" description="Helical" evidence="6">
    <location>
        <begin position="224"/>
        <end position="247"/>
    </location>
</feature>
<feature type="transmembrane region" description="Helical" evidence="6">
    <location>
        <begin position="133"/>
        <end position="154"/>
    </location>
</feature>
<feature type="transmembrane region" description="Helical" evidence="6">
    <location>
        <begin position="160"/>
        <end position="179"/>
    </location>
</feature>
<sequence>MSNTPTSRPRLAWIIMLLAPLFFSSNLIFGRSAVEEVSPFTLAFIRWLAVALALAPFMLSEAASLRAVVRGNSPRLLLLAFLGMWVCGGCVYLALQWTSATNATLIYTTSSVLILLLEGAFKGRPIGLRELAGSLLAILGIVTIVLRGDIAALLALDFNAGDLIIMAAALAWAIYSILYRAPGLQKVSNTAMLGLLATIGAVMLLPAAAVEWSADATLPSTARGWGSVAGIVVFSSLLAFSSFQFGLRSFGPSLAGVFMYLMPPYGVMLAVLFLGETLQTFHAVGIVLVMGGVILATFPVAWLRQKLDWR</sequence>
<dbReference type="SUPFAM" id="SSF103481">
    <property type="entry name" value="Multidrug resistance efflux transporter EmrE"/>
    <property type="match status" value="2"/>
</dbReference>
<feature type="transmembrane region" description="Helical" evidence="6">
    <location>
        <begin position="191"/>
        <end position="212"/>
    </location>
</feature>
<feature type="transmembrane region" description="Helical" evidence="6">
    <location>
        <begin position="101"/>
        <end position="121"/>
    </location>
</feature>
<evidence type="ECO:0000256" key="5">
    <source>
        <dbReference type="ARBA" id="ARBA00023136"/>
    </source>
</evidence>
<name>A0A5D4H5B8_9HYPH</name>
<dbReference type="InterPro" id="IPR000620">
    <property type="entry name" value="EamA_dom"/>
</dbReference>
<evidence type="ECO:0000256" key="2">
    <source>
        <dbReference type="ARBA" id="ARBA00022475"/>
    </source>
</evidence>
<feature type="domain" description="EamA" evidence="7">
    <location>
        <begin position="14"/>
        <end position="145"/>
    </location>
</feature>
<evidence type="ECO:0000313" key="9">
    <source>
        <dbReference type="Proteomes" id="UP000323258"/>
    </source>
</evidence>
<feature type="transmembrane region" description="Helical" evidence="6">
    <location>
        <begin position="76"/>
        <end position="95"/>
    </location>
</feature>
<dbReference type="OrthoDB" id="4167046at2"/>
<evidence type="ECO:0000256" key="4">
    <source>
        <dbReference type="ARBA" id="ARBA00022989"/>
    </source>
</evidence>
<feature type="transmembrane region" description="Helical" evidence="6">
    <location>
        <begin position="254"/>
        <end position="275"/>
    </location>
</feature>
<evidence type="ECO:0000259" key="7">
    <source>
        <dbReference type="Pfam" id="PF00892"/>
    </source>
</evidence>
<feature type="transmembrane region" description="Helical" evidence="6">
    <location>
        <begin position="40"/>
        <end position="64"/>
    </location>
</feature>
<feature type="domain" description="EamA" evidence="7">
    <location>
        <begin position="160"/>
        <end position="297"/>
    </location>
</feature>
<feature type="transmembrane region" description="Helical" evidence="6">
    <location>
        <begin position="281"/>
        <end position="303"/>
    </location>
</feature>
<dbReference type="AlphaFoldDB" id="A0A5D4H5B8"/>
<organism evidence="8 9">
    <name type="scientific">Neoaquamicrobium microcysteis</name>
    <dbReference type="NCBI Taxonomy" id="2682781"/>
    <lineage>
        <taxon>Bacteria</taxon>
        <taxon>Pseudomonadati</taxon>
        <taxon>Pseudomonadota</taxon>
        <taxon>Alphaproteobacteria</taxon>
        <taxon>Hyphomicrobiales</taxon>
        <taxon>Phyllobacteriaceae</taxon>
        <taxon>Neoaquamicrobium</taxon>
    </lineage>
</organism>
<keyword evidence="5 6" id="KW-0472">Membrane</keyword>
<keyword evidence="4 6" id="KW-1133">Transmembrane helix</keyword>
<accession>A0A5D4H5B8</accession>
<evidence type="ECO:0000313" key="8">
    <source>
        <dbReference type="EMBL" id="TYR35219.1"/>
    </source>
</evidence>
<keyword evidence="3 6" id="KW-0812">Transmembrane</keyword>
<dbReference type="PANTHER" id="PTHR42920:SF11">
    <property type="entry name" value="INNER MEMBRANE PROTEIN YTFF"/>
    <property type="match status" value="1"/>
</dbReference>
<evidence type="ECO:0000256" key="3">
    <source>
        <dbReference type="ARBA" id="ARBA00022692"/>
    </source>
</evidence>
<dbReference type="EMBL" id="VSZS01000053">
    <property type="protein sequence ID" value="TYR35219.1"/>
    <property type="molecule type" value="Genomic_DNA"/>
</dbReference>
<dbReference type="Proteomes" id="UP000323258">
    <property type="component" value="Unassembled WGS sequence"/>
</dbReference>
<dbReference type="Pfam" id="PF00892">
    <property type="entry name" value="EamA"/>
    <property type="match status" value="2"/>
</dbReference>
<comment type="caution">
    <text evidence="8">The sequence shown here is derived from an EMBL/GenBank/DDBJ whole genome shotgun (WGS) entry which is preliminary data.</text>
</comment>
<dbReference type="InterPro" id="IPR051258">
    <property type="entry name" value="Diverse_Substrate_Transporter"/>
</dbReference>
<dbReference type="RefSeq" id="WP_148913183.1">
    <property type="nucleotide sequence ID" value="NZ_VSZS01000053.1"/>
</dbReference>
<dbReference type="GO" id="GO:0005886">
    <property type="term" value="C:plasma membrane"/>
    <property type="evidence" value="ECO:0007669"/>
    <property type="project" value="UniProtKB-SubCell"/>
</dbReference>
<keyword evidence="2" id="KW-1003">Cell membrane</keyword>
<dbReference type="PANTHER" id="PTHR42920">
    <property type="entry name" value="OS03G0707200 PROTEIN-RELATED"/>
    <property type="match status" value="1"/>
</dbReference>